<reference evidence="2 3" key="1">
    <citation type="submission" date="2023-03" db="EMBL/GenBank/DDBJ databases">
        <title>Complete genome sequence of Tepidibacter sp. SWIR-1, isolated from a deep-sea hydrothermal vent.</title>
        <authorList>
            <person name="Li X."/>
        </authorList>
    </citation>
    <scope>NUCLEOTIDE SEQUENCE [LARGE SCALE GENOMIC DNA]</scope>
    <source>
        <strain evidence="2 3">SWIR-1</strain>
    </source>
</reference>
<dbReference type="PANTHER" id="PTHR32063:SF18">
    <property type="entry name" value="CATION EFFLUX SYSTEM PROTEIN"/>
    <property type="match status" value="1"/>
</dbReference>
<feature type="transmembrane region" description="Helical" evidence="1">
    <location>
        <begin position="985"/>
        <end position="1008"/>
    </location>
</feature>
<feature type="transmembrane region" description="Helical" evidence="1">
    <location>
        <begin position="16"/>
        <end position="34"/>
    </location>
</feature>
<gene>
    <name evidence="2" type="ORF">P4S50_14660</name>
</gene>
<keyword evidence="1" id="KW-0812">Transmembrane</keyword>
<evidence type="ECO:0000256" key="1">
    <source>
        <dbReference type="SAM" id="Phobius"/>
    </source>
</evidence>
<dbReference type="Gene3D" id="3.30.2090.10">
    <property type="entry name" value="Multidrug efflux transporter AcrB TolC docking domain, DN and DC subdomains"/>
    <property type="match status" value="2"/>
</dbReference>
<dbReference type="Pfam" id="PF00873">
    <property type="entry name" value="ACR_tran"/>
    <property type="match status" value="1"/>
</dbReference>
<feature type="transmembrane region" description="Helical" evidence="1">
    <location>
        <begin position="856"/>
        <end position="875"/>
    </location>
</feature>
<feature type="transmembrane region" description="Helical" evidence="1">
    <location>
        <begin position="520"/>
        <end position="537"/>
    </location>
</feature>
<name>A0ABY8E9Y8_9FIRM</name>
<keyword evidence="3" id="KW-1185">Reference proteome</keyword>
<dbReference type="Gene3D" id="1.20.1640.10">
    <property type="entry name" value="Multidrug efflux transporter AcrB transmembrane domain"/>
    <property type="match status" value="2"/>
</dbReference>
<dbReference type="RefSeq" id="WP_277731546.1">
    <property type="nucleotide sequence ID" value="NZ_CP120733.1"/>
</dbReference>
<protein>
    <submittedName>
        <fullName evidence="2">Efflux RND transporter permease subunit</fullName>
    </submittedName>
</protein>
<dbReference type="InterPro" id="IPR027463">
    <property type="entry name" value="AcrB_DN_DC_subdom"/>
</dbReference>
<dbReference type="Proteomes" id="UP001222800">
    <property type="component" value="Chromosome"/>
</dbReference>
<evidence type="ECO:0000313" key="2">
    <source>
        <dbReference type="EMBL" id="WFD09616.1"/>
    </source>
</evidence>
<keyword evidence="1" id="KW-0472">Membrane</keyword>
<dbReference type="SUPFAM" id="SSF82714">
    <property type="entry name" value="Multidrug efflux transporter AcrB TolC docking domain, DN and DC subdomains"/>
    <property type="match status" value="2"/>
</dbReference>
<feature type="transmembrane region" description="Helical" evidence="1">
    <location>
        <begin position="465"/>
        <end position="490"/>
    </location>
</feature>
<feature type="transmembrane region" description="Helical" evidence="1">
    <location>
        <begin position="387"/>
        <end position="410"/>
    </location>
</feature>
<dbReference type="PANTHER" id="PTHR32063">
    <property type="match status" value="1"/>
</dbReference>
<dbReference type="Gene3D" id="3.30.70.1440">
    <property type="entry name" value="Multidrug efflux transporter AcrB pore domain"/>
    <property type="match status" value="1"/>
</dbReference>
<feature type="transmembrane region" description="Helical" evidence="1">
    <location>
        <begin position="335"/>
        <end position="353"/>
    </location>
</feature>
<sequence length="1016" mass="111594">MKKGITYGAIKNKKMTVLLIVFAMIFGLYSYYMLPRQESPDVSAPAALITAVYPGASPKDVEELVTKKIEDAIVEVGGYDYSSSKSKNGVSVVTMFIKSDVTPDEAWDELREKLQPVQGELPSECLDIQINTNLTDTSGMIISMSSDNYSYEELADYAQMFKTELSKIDGVSKFEIEGDLEKEIIVEVDVDKLNYYKVSLNDIASVIQSQNINIPSGSVDDGNAKISVKSNGTYGSIEEIKNTVIMVSPQNETVLRLKDIANVYYEVDSSSPRYKDNGVKAVLLSGYFEDSQNVVLIGSEVKEKIEELKSDLPKDIAFNQVIFQPDDVKKSINDFIINLIESIFFVIAVVFFGMGARNAIIVSTTIPLSICMTFVIMYGLGIKLEQMSISALIIALGMLVDNAIVVSDSIQSYIDEDMNKLDACVKGTKDVAMSMLTSTLTTVFAFAPLLLIGSSIGEYVFGVPSVVIIALICSYICAIITTPTLAYIFFKKSKPKKNKGPSKVRNFFDNLQQLAMKKKWAMISVCMIAFLITGVFVKQLDVSMFPKADKNLMYINIRSENASDIDITEKLTDSVVEIIKDQPEVVSYSQAVGSGLPKFYMTVKTGASSNDFAQVLIEFDLEKGERFKSKDELLNHIQMELDKNVVGGSAIANLLDAGSGGGSPIQIRVSAEKMERLDEVTQLIVNELEKIEGTTNADSDFVAEEYQFSVNVDENKSSMYGISKYDVQKEVSAALRGKNSSTFRKNGNEYDIVVKSDIKTKEELENLAIKSSMTGEKVLLKNVASVDIERQYPSIARYNRERSAVVSSDLISGYAAGDIEKQLKDKIRELGLSDLSDVTIDFDGEMSSIQDSFSELGILAIFSIILIIGVLVYQFNSYMQPLIIISTVPLALIGVVFGLFVLNQPLSFTAMLGIVSLIGIVVNNAIVLIDYINGAREDGESINEACKKAVDRRFSPIILSTTTTVIGLVPLLIAGGEMFRPMATALIGGLMVSTLLTLVVVPTVYSMVEGRKEKTH</sequence>
<feature type="transmembrane region" description="Helical" evidence="1">
    <location>
        <begin position="882"/>
        <end position="902"/>
    </location>
</feature>
<keyword evidence="1" id="KW-1133">Transmembrane helix</keyword>
<accession>A0ABY8E9Y8</accession>
<feature type="transmembrane region" description="Helical" evidence="1">
    <location>
        <begin position="360"/>
        <end position="381"/>
    </location>
</feature>
<dbReference type="InterPro" id="IPR001036">
    <property type="entry name" value="Acrflvin-R"/>
</dbReference>
<dbReference type="SUPFAM" id="SSF82866">
    <property type="entry name" value="Multidrug efflux transporter AcrB transmembrane domain"/>
    <property type="match status" value="2"/>
</dbReference>
<dbReference type="EMBL" id="CP120733">
    <property type="protein sequence ID" value="WFD09616.1"/>
    <property type="molecule type" value="Genomic_DNA"/>
</dbReference>
<proteinExistence type="predicted"/>
<dbReference type="Gene3D" id="3.30.70.1430">
    <property type="entry name" value="Multidrug efflux transporter AcrB pore domain"/>
    <property type="match status" value="2"/>
</dbReference>
<feature type="transmembrane region" description="Helical" evidence="1">
    <location>
        <begin position="954"/>
        <end position="973"/>
    </location>
</feature>
<dbReference type="SUPFAM" id="SSF82693">
    <property type="entry name" value="Multidrug efflux transporter AcrB pore domain, PN1, PN2, PC1 and PC2 subdomains"/>
    <property type="match status" value="2"/>
</dbReference>
<feature type="transmembrane region" description="Helical" evidence="1">
    <location>
        <begin position="908"/>
        <end position="933"/>
    </location>
</feature>
<dbReference type="Gene3D" id="3.30.70.1320">
    <property type="entry name" value="Multidrug efflux transporter AcrB pore domain like"/>
    <property type="match status" value="1"/>
</dbReference>
<evidence type="ECO:0000313" key="3">
    <source>
        <dbReference type="Proteomes" id="UP001222800"/>
    </source>
</evidence>
<dbReference type="PRINTS" id="PR00702">
    <property type="entry name" value="ACRIFLAVINRP"/>
</dbReference>
<feature type="transmembrane region" description="Helical" evidence="1">
    <location>
        <begin position="431"/>
        <end position="453"/>
    </location>
</feature>
<organism evidence="2 3">
    <name type="scientific">Tepidibacter hydrothermalis</name>
    <dbReference type="NCBI Taxonomy" id="3036126"/>
    <lineage>
        <taxon>Bacteria</taxon>
        <taxon>Bacillati</taxon>
        <taxon>Bacillota</taxon>
        <taxon>Clostridia</taxon>
        <taxon>Peptostreptococcales</taxon>
        <taxon>Peptostreptococcaceae</taxon>
        <taxon>Tepidibacter</taxon>
    </lineage>
</organism>